<protein>
    <submittedName>
        <fullName evidence="2">Uncharacterized protein DUF2490</fullName>
    </submittedName>
</protein>
<name>A0A369AAY2_9FLAO</name>
<evidence type="ECO:0000313" key="3">
    <source>
        <dbReference type="Proteomes" id="UP000253517"/>
    </source>
</evidence>
<evidence type="ECO:0000256" key="1">
    <source>
        <dbReference type="SAM" id="SignalP"/>
    </source>
</evidence>
<dbReference type="Proteomes" id="UP000253517">
    <property type="component" value="Unassembled WGS sequence"/>
</dbReference>
<evidence type="ECO:0000313" key="2">
    <source>
        <dbReference type="EMBL" id="RCX05558.1"/>
    </source>
</evidence>
<keyword evidence="3" id="KW-1185">Reference proteome</keyword>
<dbReference type="InterPro" id="IPR019619">
    <property type="entry name" value="DUF2490"/>
</dbReference>
<gene>
    <name evidence="2" type="ORF">DES35_101845</name>
</gene>
<dbReference type="RefSeq" id="WP_114365863.1">
    <property type="nucleotide sequence ID" value="NZ_BHZF01000001.1"/>
</dbReference>
<reference evidence="2 3" key="1">
    <citation type="submission" date="2018-07" db="EMBL/GenBank/DDBJ databases">
        <title>Genomic Encyclopedia of Type Strains, Phase IV (KMG-IV): sequencing the most valuable type-strain genomes for metagenomic binning, comparative biology and taxonomic classification.</title>
        <authorList>
            <person name="Goeker M."/>
        </authorList>
    </citation>
    <scope>NUCLEOTIDE SEQUENCE [LARGE SCALE GENOMIC DNA]</scope>
    <source>
        <strain evidence="2 3">DSM 21410</strain>
    </source>
</reference>
<dbReference type="Pfam" id="PF10677">
    <property type="entry name" value="DUF2490"/>
    <property type="match status" value="1"/>
</dbReference>
<feature type="signal peptide" evidence="1">
    <location>
        <begin position="1"/>
        <end position="19"/>
    </location>
</feature>
<organism evidence="2 3">
    <name type="scientific">Schleiferia thermophila</name>
    <dbReference type="NCBI Taxonomy" id="884107"/>
    <lineage>
        <taxon>Bacteria</taxon>
        <taxon>Pseudomonadati</taxon>
        <taxon>Bacteroidota</taxon>
        <taxon>Flavobacteriia</taxon>
        <taxon>Flavobacteriales</taxon>
        <taxon>Schleiferiaceae</taxon>
        <taxon>Schleiferia</taxon>
    </lineage>
</organism>
<dbReference type="EMBL" id="QPJS01000001">
    <property type="protein sequence ID" value="RCX05558.1"/>
    <property type="molecule type" value="Genomic_DNA"/>
</dbReference>
<feature type="chain" id="PRO_5016867610" evidence="1">
    <location>
        <begin position="20"/>
        <end position="262"/>
    </location>
</feature>
<comment type="caution">
    <text evidence="2">The sequence shown here is derived from an EMBL/GenBank/DDBJ whole genome shotgun (WGS) entry which is preliminary data.</text>
</comment>
<accession>A0A369AAY2</accession>
<proteinExistence type="predicted"/>
<dbReference type="AlphaFoldDB" id="A0A369AAY2"/>
<sequence>MNKYLIKYILFLIPILSSAQDVDFLDNRILYTKYYVSDFFNDSTKWAWELDVVYRRQSELGKRDFWSLPLQYSVRPWIAYQFTKLTRVSFNPIGIFNSAPRFPLESDLDRPFERELRTTLQINNYAFYGRFNFTHRLRFESRWRGIDDPKGPRHNYRFRYRIRLRTPLNTNYFYKNNTLYISNYHEVHIEFGKDYGTNYFSQTRNFVGLGYRFWDWTRIELGYIYQLNTRSNNREIDVSRGPMFYLFLDILSRNQSKYKYSF</sequence>
<keyword evidence="1" id="KW-0732">Signal</keyword>